<dbReference type="EMBL" id="JAFBMS010000136">
    <property type="protein sequence ID" value="KAG9334840.1"/>
    <property type="molecule type" value="Genomic_DNA"/>
</dbReference>
<gene>
    <name evidence="2" type="ORF">JZ751_006409</name>
</gene>
<proteinExistence type="predicted"/>
<protein>
    <submittedName>
        <fullName evidence="2">Uncharacterized protein</fullName>
    </submittedName>
</protein>
<keyword evidence="3" id="KW-1185">Reference proteome</keyword>
<dbReference type="Proteomes" id="UP000824540">
    <property type="component" value="Unassembled WGS sequence"/>
</dbReference>
<reference evidence="2" key="1">
    <citation type="thesis" date="2021" institute="BYU ScholarsArchive" country="Provo, UT, USA">
        <title>Applications of and Algorithms for Genome Assembly and Genomic Analyses with an Emphasis on Marine Teleosts.</title>
        <authorList>
            <person name="Pickett B.D."/>
        </authorList>
    </citation>
    <scope>NUCLEOTIDE SEQUENCE</scope>
    <source>
        <strain evidence="2">HI-2016</strain>
    </source>
</reference>
<organism evidence="2 3">
    <name type="scientific">Albula glossodonta</name>
    <name type="common">roundjaw bonefish</name>
    <dbReference type="NCBI Taxonomy" id="121402"/>
    <lineage>
        <taxon>Eukaryota</taxon>
        <taxon>Metazoa</taxon>
        <taxon>Chordata</taxon>
        <taxon>Craniata</taxon>
        <taxon>Vertebrata</taxon>
        <taxon>Euteleostomi</taxon>
        <taxon>Actinopterygii</taxon>
        <taxon>Neopterygii</taxon>
        <taxon>Teleostei</taxon>
        <taxon>Albuliformes</taxon>
        <taxon>Albulidae</taxon>
        <taxon>Albula</taxon>
    </lineage>
</organism>
<feature type="region of interest" description="Disordered" evidence="1">
    <location>
        <begin position="1"/>
        <end position="24"/>
    </location>
</feature>
<evidence type="ECO:0000313" key="2">
    <source>
        <dbReference type="EMBL" id="KAG9334840.1"/>
    </source>
</evidence>
<dbReference type="AlphaFoldDB" id="A0A8T2N5Z6"/>
<accession>A0A8T2N5Z6</accession>
<comment type="caution">
    <text evidence="2">The sequence shown here is derived from an EMBL/GenBank/DDBJ whole genome shotgun (WGS) entry which is preliminary data.</text>
</comment>
<name>A0A8T2N5Z6_9TELE</name>
<feature type="non-terminal residue" evidence="2">
    <location>
        <position position="1"/>
    </location>
</feature>
<evidence type="ECO:0000256" key="1">
    <source>
        <dbReference type="SAM" id="MobiDB-lite"/>
    </source>
</evidence>
<sequence length="70" mass="7738">MQKRQEKAGRRSLLAPHSGPPVPAAARLLTRTKTAIKEEMFQIFNFLILPTPPVPPHSAHTPTHPPTHTS</sequence>
<evidence type="ECO:0000313" key="3">
    <source>
        <dbReference type="Proteomes" id="UP000824540"/>
    </source>
</evidence>